<dbReference type="EMBL" id="GGEC01004047">
    <property type="protein sequence ID" value="MBW84530.1"/>
    <property type="molecule type" value="Transcribed_RNA"/>
</dbReference>
<evidence type="ECO:0000313" key="1">
    <source>
        <dbReference type="EMBL" id="MBW84530.1"/>
    </source>
</evidence>
<organism evidence="1">
    <name type="scientific">Rhizophora mucronata</name>
    <name type="common">Asiatic mangrove</name>
    <dbReference type="NCBI Taxonomy" id="61149"/>
    <lineage>
        <taxon>Eukaryota</taxon>
        <taxon>Viridiplantae</taxon>
        <taxon>Streptophyta</taxon>
        <taxon>Embryophyta</taxon>
        <taxon>Tracheophyta</taxon>
        <taxon>Spermatophyta</taxon>
        <taxon>Magnoliopsida</taxon>
        <taxon>eudicotyledons</taxon>
        <taxon>Gunneridae</taxon>
        <taxon>Pentapetalae</taxon>
        <taxon>rosids</taxon>
        <taxon>fabids</taxon>
        <taxon>Malpighiales</taxon>
        <taxon>Rhizophoraceae</taxon>
        <taxon>Rhizophora</taxon>
    </lineage>
</organism>
<protein>
    <submittedName>
        <fullName evidence="1">Uncharacterized protein</fullName>
    </submittedName>
</protein>
<sequence length="30" mass="3678">MAYDPFSKMHYRRLEDLKCVKKMQTINMSL</sequence>
<reference evidence="1" key="1">
    <citation type="submission" date="2018-02" db="EMBL/GenBank/DDBJ databases">
        <title>Rhizophora mucronata_Transcriptome.</title>
        <authorList>
            <person name="Meera S.P."/>
            <person name="Sreeshan A."/>
            <person name="Augustine A."/>
        </authorList>
    </citation>
    <scope>NUCLEOTIDE SEQUENCE</scope>
    <source>
        <tissue evidence="1">Leaf</tissue>
    </source>
</reference>
<accession>A0A2P2ITK7</accession>
<name>A0A2P2ITK7_RHIMU</name>
<dbReference type="AlphaFoldDB" id="A0A2P2ITK7"/>
<proteinExistence type="predicted"/>